<dbReference type="EMBL" id="JACHVS010000002">
    <property type="protein sequence ID" value="MBB2996612.1"/>
    <property type="molecule type" value="Genomic_DNA"/>
</dbReference>
<comment type="caution">
    <text evidence="1">The sequence shown here is derived from an EMBL/GenBank/DDBJ whole genome shotgun (WGS) entry which is preliminary data.</text>
</comment>
<dbReference type="AlphaFoldDB" id="A0A839QTL1"/>
<evidence type="ECO:0000313" key="1">
    <source>
        <dbReference type="EMBL" id="MBB2996612.1"/>
    </source>
</evidence>
<dbReference type="RefSeq" id="WP_183512170.1">
    <property type="nucleotide sequence ID" value="NZ_BAABGK010000033.1"/>
</dbReference>
<protein>
    <submittedName>
        <fullName evidence="1">Uncharacterized protein</fullName>
    </submittedName>
</protein>
<gene>
    <name evidence="1" type="ORF">E9229_002859</name>
</gene>
<name>A0A839QTL1_9MICC</name>
<evidence type="ECO:0000313" key="2">
    <source>
        <dbReference type="Proteomes" id="UP000523000"/>
    </source>
</evidence>
<sequence>MRWESLFEDLEAQLRAEQWSGQAAEIQELVRVELTRHLLADRLRPLVGRQLEVRLLGGTAIHGRLAHTGRGWLILDAEGREYLVIEAGMASIGLTPDGQGTAAAADAAADRGLGIGGALRALVRDRCRVRVYGIDGTSLGEGTLDRASRDFVQLAVHERDQYRRAPAVRRVQLIPLHAIAAIRRET</sequence>
<organism evidence="1 2">
    <name type="scientific">Paeniglutamicibacter cryotolerans</name>
    <dbReference type="NCBI Taxonomy" id="670079"/>
    <lineage>
        <taxon>Bacteria</taxon>
        <taxon>Bacillati</taxon>
        <taxon>Actinomycetota</taxon>
        <taxon>Actinomycetes</taxon>
        <taxon>Micrococcales</taxon>
        <taxon>Micrococcaceae</taxon>
        <taxon>Paeniglutamicibacter</taxon>
    </lineage>
</organism>
<accession>A0A839QTL1</accession>
<keyword evidence="2" id="KW-1185">Reference proteome</keyword>
<dbReference type="Proteomes" id="UP000523000">
    <property type="component" value="Unassembled WGS sequence"/>
</dbReference>
<reference evidence="1 2" key="1">
    <citation type="submission" date="2020-08" db="EMBL/GenBank/DDBJ databases">
        <title>Sequencing the genomes of 1000 actinobacteria strains.</title>
        <authorList>
            <person name="Klenk H.-P."/>
        </authorList>
    </citation>
    <scope>NUCLEOTIDE SEQUENCE [LARGE SCALE GENOMIC DNA]</scope>
    <source>
        <strain evidence="1 2">DSM 22826</strain>
    </source>
</reference>
<proteinExistence type="predicted"/>